<proteinExistence type="inferred from homology"/>
<dbReference type="VEuPathDB" id="TriTrypDB:TcCLB.503713.30"/>
<dbReference type="VEuPathDB" id="TriTrypDB:C3747_106g28"/>
<dbReference type="InterPro" id="IPR005900">
    <property type="entry name" value="6-phosphogluconolactonase_DevB"/>
</dbReference>
<dbReference type="EMBL" id="PRFA01000035">
    <property type="protein sequence ID" value="PWU92804.1"/>
    <property type="molecule type" value="Genomic_DNA"/>
</dbReference>
<dbReference type="VEuPathDB" id="TriTrypDB:TcCLB.503945.40"/>
<dbReference type="GO" id="GO:0017057">
    <property type="term" value="F:6-phosphogluconolactonase activity"/>
    <property type="evidence" value="ECO:0007669"/>
    <property type="project" value="UniProtKB-UniRule"/>
</dbReference>
<evidence type="ECO:0000256" key="1">
    <source>
        <dbReference type="ARBA" id="ARBA00010662"/>
    </source>
</evidence>
<dbReference type="VEuPathDB" id="TriTrypDB:ECC02_010074"/>
<dbReference type="InterPro" id="IPR037171">
    <property type="entry name" value="NagB/RpiA_transferase-like"/>
</dbReference>
<dbReference type="PANTHER" id="PTHR11054">
    <property type="entry name" value="6-PHOSPHOGLUCONOLACTONASE"/>
    <property type="match status" value="1"/>
</dbReference>
<name>A0A2V2V950_TRYCR</name>
<dbReference type="CDD" id="cd01400">
    <property type="entry name" value="6PGL"/>
    <property type="match status" value="1"/>
</dbReference>
<dbReference type="VEuPathDB" id="TriTrypDB:BCY84_06059"/>
<evidence type="ECO:0000259" key="3">
    <source>
        <dbReference type="Pfam" id="PF01182"/>
    </source>
</evidence>
<dbReference type="AlphaFoldDB" id="A0A2V2V950"/>
<sequence length="263" mass="28704">MSFKPKIIVCSSPAELSGVACKKIVEIIHASERTNWPLSIALSGGSTPKMLYSLLHEEHLHLLKEERALRFFFGDERLVPADAAESNYNMARQALLHEIPEDLVVPVDVGCVGKVSKVDCNDAVKSADAYEKRIALLLGTQKVEGMEAEIPVFDIVLLGLGSDGHTASIFHGSQAESETHRAVSVGFPSPTMSPKVWRVTLTPLTIIHARHVILLATGKEKKCVLNGIIADTPTEVPVSRFLRNCKGDVTFILDKEIAENLTC</sequence>
<comment type="pathway">
    <text evidence="2">Carbohydrate degradation; pentose phosphate pathway; D-ribulose 5-phosphate from D-glucose 6-phosphate (oxidative stage): step 2/3.</text>
</comment>
<dbReference type="VEuPathDB" id="TriTrypDB:TcCL_ESM07286"/>
<comment type="catalytic activity">
    <reaction evidence="2">
        <text>6-phospho-D-glucono-1,5-lactone + H2O = 6-phospho-D-gluconate + H(+)</text>
        <dbReference type="Rhea" id="RHEA:12556"/>
        <dbReference type="ChEBI" id="CHEBI:15377"/>
        <dbReference type="ChEBI" id="CHEBI:15378"/>
        <dbReference type="ChEBI" id="CHEBI:57955"/>
        <dbReference type="ChEBI" id="CHEBI:58759"/>
        <dbReference type="EC" id="3.1.1.31"/>
    </reaction>
</comment>
<evidence type="ECO:0000313" key="4">
    <source>
        <dbReference type="EMBL" id="PWU92804.1"/>
    </source>
</evidence>
<dbReference type="GO" id="GO:0006098">
    <property type="term" value="P:pentose-phosphate shunt"/>
    <property type="evidence" value="ECO:0007669"/>
    <property type="project" value="UniProtKB-UniPathway"/>
</dbReference>
<accession>A0A2V2V950</accession>
<protein>
    <recommendedName>
        <fullName evidence="2">6-phosphogluconolactonase</fullName>
        <shortName evidence="2">6PGL</shortName>
        <ecNumber evidence="2">3.1.1.31</ecNumber>
    </recommendedName>
</protein>
<dbReference type="VEuPathDB" id="TriTrypDB:TcG_10683"/>
<dbReference type="VEuPathDB" id="TriTrypDB:TCDM_11574"/>
<dbReference type="Pfam" id="PF01182">
    <property type="entry name" value="Glucosamine_iso"/>
    <property type="match status" value="1"/>
</dbReference>
<comment type="function">
    <text evidence="2">Hydrolysis of 6-phosphogluconolactone to 6-phosphogluconate.</text>
</comment>
<evidence type="ECO:0000313" key="5">
    <source>
        <dbReference type="Proteomes" id="UP000246121"/>
    </source>
</evidence>
<dbReference type="Gene3D" id="3.40.50.1360">
    <property type="match status" value="1"/>
</dbReference>
<dbReference type="SUPFAM" id="SSF100950">
    <property type="entry name" value="NagB/RpiA/CoA transferase-like"/>
    <property type="match status" value="1"/>
</dbReference>
<dbReference type="GO" id="GO:0005975">
    <property type="term" value="P:carbohydrate metabolic process"/>
    <property type="evidence" value="ECO:0007669"/>
    <property type="project" value="UniProtKB-UniRule"/>
</dbReference>
<dbReference type="UniPathway" id="UPA00115">
    <property type="reaction ID" value="UER00409"/>
</dbReference>
<dbReference type="VEuPathDB" id="TriTrypDB:TCSYLVIO_007658"/>
<dbReference type="Proteomes" id="UP000246121">
    <property type="component" value="Unassembled WGS sequence"/>
</dbReference>
<evidence type="ECO:0000256" key="2">
    <source>
        <dbReference type="RuleBase" id="RU365095"/>
    </source>
</evidence>
<dbReference type="InterPro" id="IPR039104">
    <property type="entry name" value="6PGL"/>
</dbReference>
<comment type="similarity">
    <text evidence="1 2">Belongs to the glucosamine/galactosamine-6-phosphate isomerase family. 6-phosphogluconolactonase subfamily.</text>
</comment>
<gene>
    <name evidence="4" type="ORF">C4B63_35g191</name>
</gene>
<reference evidence="4 5" key="1">
    <citation type="journal article" date="2018" name="Microb. Genom.">
        <title>Expanding an expanded genome: long-read sequencing of Trypanosoma cruzi.</title>
        <authorList>
            <person name="Berna L."/>
            <person name="Rodriguez M."/>
            <person name="Chiribao M.L."/>
            <person name="Parodi-Talice A."/>
            <person name="Pita S."/>
            <person name="Rijo G."/>
            <person name="Alvarez-Valin F."/>
            <person name="Robello C."/>
        </authorList>
    </citation>
    <scope>NUCLEOTIDE SEQUENCE [LARGE SCALE GENOMIC DNA]</scope>
    <source>
        <strain evidence="4 5">Dm28c</strain>
    </source>
</reference>
<dbReference type="NCBIfam" id="TIGR01198">
    <property type="entry name" value="pgl"/>
    <property type="match status" value="1"/>
</dbReference>
<dbReference type="VEuPathDB" id="TriTrypDB:TcBrA4_0007540"/>
<dbReference type="PANTHER" id="PTHR11054:SF0">
    <property type="entry name" value="6-PHOSPHOGLUCONOLACTONASE"/>
    <property type="match status" value="1"/>
</dbReference>
<feature type="domain" description="Glucosamine/galactosamine-6-phosphate isomerase" evidence="3">
    <location>
        <begin position="12"/>
        <end position="245"/>
    </location>
</feature>
<dbReference type="VEuPathDB" id="TriTrypDB:TcYC6_0054200"/>
<dbReference type="EC" id="3.1.1.31" evidence="2"/>
<dbReference type="InterPro" id="IPR006148">
    <property type="entry name" value="Glc/Gal-6P_isomerase"/>
</dbReference>
<organism evidence="4 5">
    <name type="scientific">Trypanosoma cruzi</name>
    <dbReference type="NCBI Taxonomy" id="5693"/>
    <lineage>
        <taxon>Eukaryota</taxon>
        <taxon>Discoba</taxon>
        <taxon>Euglenozoa</taxon>
        <taxon>Kinetoplastea</taxon>
        <taxon>Metakinetoplastina</taxon>
        <taxon>Trypanosomatida</taxon>
        <taxon>Trypanosomatidae</taxon>
        <taxon>Trypanosoma</taxon>
        <taxon>Schizotrypanum</taxon>
    </lineage>
</organism>
<dbReference type="VEuPathDB" id="TriTrypDB:C4B63_35g191"/>
<keyword evidence="2" id="KW-0378">Hydrolase</keyword>
<comment type="caution">
    <text evidence="4">The sequence shown here is derived from an EMBL/GenBank/DDBJ whole genome shotgun (WGS) entry which is preliminary data.</text>
</comment>